<accession>A0AAD8JY49</accession>
<dbReference type="AlphaFoldDB" id="A0AAD8JY49"/>
<dbReference type="Proteomes" id="UP001229421">
    <property type="component" value="Unassembled WGS sequence"/>
</dbReference>
<dbReference type="Pfam" id="PF04525">
    <property type="entry name" value="LOR"/>
    <property type="match status" value="1"/>
</dbReference>
<evidence type="ECO:0000313" key="2">
    <source>
        <dbReference type="EMBL" id="KAK1411968.1"/>
    </source>
</evidence>
<sequence>MAPPSASDNPAEGGLVVHVHSPDVQDAYDSISAEFRRAFSHMDNPCPPDYCFIKRSDGSFLLTDARENLIFRMIRDDSTLHLQLKLFNKAGTHLLLTLRKKIRTGHGRWKAKDPSQKLLYSVCKNHMIQDEDDIIDLRVTRGRFWRKAIAYTVKGKPSNHAFTIYKGVSSTPLACVLRDALDENKYLLKLDQQGNKTDDCDQYLLMETVFSIAAIVDVVKTPSRTRVIANDLFHKAGILIELVPLLSTTSDIFRKVNAICKLFT</sequence>
<dbReference type="InterPro" id="IPR025659">
    <property type="entry name" value="Tubby-like_C"/>
</dbReference>
<dbReference type="InterPro" id="IPR038595">
    <property type="entry name" value="LOR_sf"/>
</dbReference>
<gene>
    <name evidence="2" type="ORF">QVD17_32857</name>
</gene>
<comment type="caution">
    <text evidence="2">The sequence shown here is derived from an EMBL/GenBank/DDBJ whole genome shotgun (WGS) entry which is preliminary data.</text>
</comment>
<protein>
    <submittedName>
        <fullName evidence="2">Uncharacterized protein</fullName>
    </submittedName>
</protein>
<evidence type="ECO:0000313" key="3">
    <source>
        <dbReference type="Proteomes" id="UP001229421"/>
    </source>
</evidence>
<comment type="similarity">
    <text evidence="1">Belongs to the LOR family.</text>
</comment>
<organism evidence="2 3">
    <name type="scientific">Tagetes erecta</name>
    <name type="common">African marigold</name>
    <dbReference type="NCBI Taxonomy" id="13708"/>
    <lineage>
        <taxon>Eukaryota</taxon>
        <taxon>Viridiplantae</taxon>
        <taxon>Streptophyta</taxon>
        <taxon>Embryophyta</taxon>
        <taxon>Tracheophyta</taxon>
        <taxon>Spermatophyta</taxon>
        <taxon>Magnoliopsida</taxon>
        <taxon>eudicotyledons</taxon>
        <taxon>Gunneridae</taxon>
        <taxon>Pentapetalae</taxon>
        <taxon>asterids</taxon>
        <taxon>campanulids</taxon>
        <taxon>Asterales</taxon>
        <taxon>Asteraceae</taxon>
        <taxon>Asteroideae</taxon>
        <taxon>Heliantheae alliance</taxon>
        <taxon>Tageteae</taxon>
        <taxon>Tagetes</taxon>
    </lineage>
</organism>
<dbReference type="InterPro" id="IPR007612">
    <property type="entry name" value="LOR"/>
</dbReference>
<name>A0AAD8JY49_TARER</name>
<proteinExistence type="inferred from homology"/>
<evidence type="ECO:0000256" key="1">
    <source>
        <dbReference type="ARBA" id="ARBA00005437"/>
    </source>
</evidence>
<reference evidence="2" key="1">
    <citation type="journal article" date="2023" name="bioRxiv">
        <title>Improved chromosome-level genome assembly for marigold (Tagetes erecta).</title>
        <authorList>
            <person name="Jiang F."/>
            <person name="Yuan L."/>
            <person name="Wang S."/>
            <person name="Wang H."/>
            <person name="Xu D."/>
            <person name="Wang A."/>
            <person name="Fan W."/>
        </authorList>
    </citation>
    <scope>NUCLEOTIDE SEQUENCE</scope>
    <source>
        <strain evidence="2">WSJ</strain>
        <tissue evidence="2">Leaf</tissue>
    </source>
</reference>
<dbReference type="Gene3D" id="2.40.160.200">
    <property type="entry name" value="LURP1-related"/>
    <property type="match status" value="1"/>
</dbReference>
<dbReference type="SUPFAM" id="SSF54518">
    <property type="entry name" value="Tubby C-terminal domain-like"/>
    <property type="match status" value="1"/>
</dbReference>
<keyword evidence="3" id="KW-1185">Reference proteome</keyword>
<dbReference type="EMBL" id="JAUHHV010000009">
    <property type="protein sequence ID" value="KAK1411968.1"/>
    <property type="molecule type" value="Genomic_DNA"/>
</dbReference>